<keyword evidence="2" id="KW-0812">Transmembrane</keyword>
<reference evidence="3" key="1">
    <citation type="submission" date="2021-12" db="EMBL/GenBank/DDBJ databases">
        <title>Curvularia clavata genome.</title>
        <authorList>
            <person name="Cao Y."/>
        </authorList>
    </citation>
    <scope>NUCLEOTIDE SEQUENCE</scope>
    <source>
        <strain evidence="3">Yc1106</strain>
    </source>
</reference>
<accession>A0A9Q8Z171</accession>
<keyword evidence="2" id="KW-0472">Membrane</keyword>
<dbReference type="AlphaFoldDB" id="A0A9Q8Z171"/>
<dbReference type="Proteomes" id="UP001056012">
    <property type="component" value="Chromosome 1"/>
</dbReference>
<protein>
    <recommendedName>
        <fullName evidence="5">Transmembrane protein</fullName>
    </recommendedName>
</protein>
<gene>
    <name evidence="3" type="ORF">yc1106_00163</name>
</gene>
<sequence length="367" mass="40709">MVVNELQQKVISLAVSDGGINVSSTSIQSTDRRTEYTRRWRRTVWRAFWRLYAVLTYDLREFIDDYCEAWKLSPEIDREFILFTDNGARLVIPCSSSMDDKALLQHVRVFYNLSRAQGGLFEFLGTKSSLRVDIVTVRAPVKCKFVHMLNHPFLQLVRSHAVGTRVGLPLALGRYGPFSRLVHYFKDPSELAGRTEIMDRLVRKGVLTAPSQQTHGLNIVRSWDPYITSTIVIIPVLFSFFLSIVWALVSTIYYKADINTSTQTGFTIGSYVVTAGALLIALVAFLDSKYVANDGVSSINLSKDESSQLCPSSSSSLDRLYSQTSSQHLSPQPQPTPAGTSAGTPTPISTQAPVSTSLPTDPNGETV</sequence>
<feature type="compositionally biased region" description="Low complexity" evidence="1">
    <location>
        <begin position="307"/>
        <end position="326"/>
    </location>
</feature>
<feature type="compositionally biased region" description="Polar residues" evidence="1">
    <location>
        <begin position="348"/>
        <end position="367"/>
    </location>
</feature>
<keyword evidence="4" id="KW-1185">Reference proteome</keyword>
<dbReference type="EMBL" id="CP089274">
    <property type="protein sequence ID" value="USP72889.1"/>
    <property type="molecule type" value="Genomic_DNA"/>
</dbReference>
<evidence type="ECO:0000313" key="4">
    <source>
        <dbReference type="Proteomes" id="UP001056012"/>
    </source>
</evidence>
<evidence type="ECO:0008006" key="5">
    <source>
        <dbReference type="Google" id="ProtNLM"/>
    </source>
</evidence>
<keyword evidence="2" id="KW-1133">Transmembrane helix</keyword>
<name>A0A9Q8Z171_CURCL</name>
<dbReference type="VEuPathDB" id="FungiDB:yc1106_00163"/>
<evidence type="ECO:0000313" key="3">
    <source>
        <dbReference type="EMBL" id="USP72889.1"/>
    </source>
</evidence>
<evidence type="ECO:0000256" key="2">
    <source>
        <dbReference type="SAM" id="Phobius"/>
    </source>
</evidence>
<evidence type="ECO:0000256" key="1">
    <source>
        <dbReference type="SAM" id="MobiDB-lite"/>
    </source>
</evidence>
<organism evidence="3 4">
    <name type="scientific">Curvularia clavata</name>
    <dbReference type="NCBI Taxonomy" id="95742"/>
    <lineage>
        <taxon>Eukaryota</taxon>
        <taxon>Fungi</taxon>
        <taxon>Dikarya</taxon>
        <taxon>Ascomycota</taxon>
        <taxon>Pezizomycotina</taxon>
        <taxon>Dothideomycetes</taxon>
        <taxon>Pleosporomycetidae</taxon>
        <taxon>Pleosporales</taxon>
        <taxon>Pleosporineae</taxon>
        <taxon>Pleosporaceae</taxon>
        <taxon>Curvularia</taxon>
    </lineage>
</organism>
<proteinExistence type="predicted"/>
<feature type="region of interest" description="Disordered" evidence="1">
    <location>
        <begin position="302"/>
        <end position="367"/>
    </location>
</feature>
<feature type="compositionally biased region" description="Low complexity" evidence="1">
    <location>
        <begin position="337"/>
        <end position="347"/>
    </location>
</feature>
<feature type="transmembrane region" description="Helical" evidence="2">
    <location>
        <begin position="266"/>
        <end position="286"/>
    </location>
</feature>
<dbReference type="OrthoDB" id="5154014at2759"/>
<feature type="transmembrane region" description="Helical" evidence="2">
    <location>
        <begin position="231"/>
        <end position="254"/>
    </location>
</feature>